<dbReference type="AlphaFoldDB" id="A0A951U8Q3"/>
<feature type="transmembrane region" description="Helical" evidence="1">
    <location>
        <begin position="202"/>
        <end position="219"/>
    </location>
</feature>
<protein>
    <submittedName>
        <fullName evidence="2">GAP family protein</fullName>
    </submittedName>
</protein>
<evidence type="ECO:0000256" key="1">
    <source>
        <dbReference type="SAM" id="Phobius"/>
    </source>
</evidence>
<keyword evidence="1" id="KW-1133">Transmembrane helix</keyword>
<dbReference type="EMBL" id="JAHHHV010000092">
    <property type="protein sequence ID" value="MBW4468737.1"/>
    <property type="molecule type" value="Genomic_DNA"/>
</dbReference>
<reference evidence="2" key="1">
    <citation type="submission" date="2021-05" db="EMBL/GenBank/DDBJ databases">
        <authorList>
            <person name="Pietrasiak N."/>
            <person name="Ward R."/>
            <person name="Stajich J.E."/>
            <person name="Kurbessoian T."/>
        </authorList>
    </citation>
    <scope>NUCLEOTIDE SEQUENCE</scope>
    <source>
        <strain evidence="2">GSE-TBD4-15B</strain>
    </source>
</reference>
<feature type="transmembrane region" description="Helical" evidence="1">
    <location>
        <begin position="72"/>
        <end position="92"/>
    </location>
</feature>
<proteinExistence type="predicted"/>
<dbReference type="InterPro" id="IPR021315">
    <property type="entry name" value="Gap/Sap"/>
</dbReference>
<comment type="caution">
    <text evidence="2">The sequence shown here is derived from an EMBL/GenBank/DDBJ whole genome shotgun (WGS) entry which is preliminary data.</text>
</comment>
<feature type="transmembrane region" description="Helical" evidence="1">
    <location>
        <begin position="40"/>
        <end position="60"/>
    </location>
</feature>
<feature type="transmembrane region" description="Helical" evidence="1">
    <location>
        <begin position="158"/>
        <end position="181"/>
    </location>
</feature>
<dbReference type="Proteomes" id="UP000707356">
    <property type="component" value="Unassembled WGS sequence"/>
</dbReference>
<sequence>MNIFLDLLPIILGTALAPAWLIIVLLILQSHNGLVKATAFVIGTSIVRLLQGIIFGYLFINSPAVEGDANDPAPLVSTLLMVVGLLLLMSALKKLLHEPDPDAPPPKWINRIESSTPLQLLIMGVILTLIAPKLWIFTLSAIGIIVEAHSSSAQSLTLFLLYLLVSELLLVLPLLVCTIIPDQSASQLRAASDWLNRHNSQITLAVSLIFGCLFFWKGVTGLL</sequence>
<feature type="transmembrane region" description="Helical" evidence="1">
    <location>
        <begin position="120"/>
        <end position="146"/>
    </location>
</feature>
<feature type="transmembrane region" description="Helical" evidence="1">
    <location>
        <begin position="6"/>
        <end position="28"/>
    </location>
</feature>
<dbReference type="Pfam" id="PF11139">
    <property type="entry name" value="SfLAP"/>
    <property type="match status" value="1"/>
</dbReference>
<gene>
    <name evidence="2" type="ORF">KME07_25200</name>
</gene>
<keyword evidence="1" id="KW-0812">Transmembrane</keyword>
<accession>A0A951U8Q3</accession>
<organism evidence="2 3">
    <name type="scientific">Pegethrix bostrychoides GSE-TBD4-15B</name>
    <dbReference type="NCBI Taxonomy" id="2839662"/>
    <lineage>
        <taxon>Bacteria</taxon>
        <taxon>Bacillati</taxon>
        <taxon>Cyanobacteriota</taxon>
        <taxon>Cyanophyceae</taxon>
        <taxon>Oculatellales</taxon>
        <taxon>Oculatellaceae</taxon>
        <taxon>Pegethrix</taxon>
    </lineage>
</organism>
<evidence type="ECO:0000313" key="2">
    <source>
        <dbReference type="EMBL" id="MBW4468737.1"/>
    </source>
</evidence>
<name>A0A951U8Q3_9CYAN</name>
<reference evidence="2" key="2">
    <citation type="journal article" date="2022" name="Microbiol. Resour. Announc.">
        <title>Metagenome Sequencing to Explore Phylogenomics of Terrestrial Cyanobacteria.</title>
        <authorList>
            <person name="Ward R.D."/>
            <person name="Stajich J.E."/>
            <person name="Johansen J.R."/>
            <person name="Huntemann M."/>
            <person name="Clum A."/>
            <person name="Foster B."/>
            <person name="Foster B."/>
            <person name="Roux S."/>
            <person name="Palaniappan K."/>
            <person name="Varghese N."/>
            <person name="Mukherjee S."/>
            <person name="Reddy T.B.K."/>
            <person name="Daum C."/>
            <person name="Copeland A."/>
            <person name="Chen I.A."/>
            <person name="Ivanova N.N."/>
            <person name="Kyrpides N.C."/>
            <person name="Shapiro N."/>
            <person name="Eloe-Fadrosh E.A."/>
            <person name="Pietrasiak N."/>
        </authorList>
    </citation>
    <scope>NUCLEOTIDE SEQUENCE</scope>
    <source>
        <strain evidence="2">GSE-TBD4-15B</strain>
    </source>
</reference>
<keyword evidence="1" id="KW-0472">Membrane</keyword>
<evidence type="ECO:0000313" key="3">
    <source>
        <dbReference type="Proteomes" id="UP000707356"/>
    </source>
</evidence>